<name>A0A8J7M276_9BACT</name>
<keyword evidence="2" id="KW-1185">Reference proteome</keyword>
<organism evidence="1 2">
    <name type="scientific">Geomesophilobacter sediminis</name>
    <dbReference type="NCBI Taxonomy" id="2798584"/>
    <lineage>
        <taxon>Bacteria</taxon>
        <taxon>Pseudomonadati</taxon>
        <taxon>Thermodesulfobacteriota</taxon>
        <taxon>Desulfuromonadia</taxon>
        <taxon>Geobacterales</taxon>
        <taxon>Geobacteraceae</taxon>
        <taxon>Geomesophilobacter</taxon>
    </lineage>
</organism>
<evidence type="ECO:0000313" key="2">
    <source>
        <dbReference type="Proteomes" id="UP000636888"/>
    </source>
</evidence>
<reference evidence="1" key="1">
    <citation type="submission" date="2020-12" db="EMBL/GenBank/DDBJ databases">
        <title>Geomonas sp. Red875, isolated from river sediment.</title>
        <authorList>
            <person name="Xu Z."/>
            <person name="Zhang Z."/>
            <person name="Masuda Y."/>
            <person name="Itoh H."/>
            <person name="Senoo K."/>
        </authorList>
    </citation>
    <scope>NUCLEOTIDE SEQUENCE</scope>
    <source>
        <strain evidence="1">Red875</strain>
    </source>
</reference>
<proteinExistence type="predicted"/>
<dbReference type="EMBL" id="JAEMHM010000023">
    <property type="protein sequence ID" value="MBJ6727369.1"/>
    <property type="molecule type" value="Genomic_DNA"/>
</dbReference>
<evidence type="ECO:0000313" key="1">
    <source>
        <dbReference type="EMBL" id="MBJ6727369.1"/>
    </source>
</evidence>
<comment type="caution">
    <text evidence="1">The sequence shown here is derived from an EMBL/GenBank/DDBJ whole genome shotgun (WGS) entry which is preliminary data.</text>
</comment>
<protein>
    <submittedName>
        <fullName evidence="1">Uncharacterized protein</fullName>
    </submittedName>
</protein>
<gene>
    <name evidence="1" type="ORF">JFN93_21870</name>
</gene>
<dbReference type="AlphaFoldDB" id="A0A8J7M276"/>
<dbReference type="Proteomes" id="UP000636888">
    <property type="component" value="Unassembled WGS sequence"/>
</dbReference>
<dbReference type="RefSeq" id="WP_199386390.1">
    <property type="nucleotide sequence ID" value="NZ_JAEMHM010000023.1"/>
</dbReference>
<accession>A0A8J7M276</accession>
<sequence>MSKRGKQKKSENVEKRRVQMEEALECLAVKQAAEREMAFTVSRQPKQCTFRHCLQFVDPSCTVCPYCGNPLPPGPEHRAAVPVPTPALRSY</sequence>